<name>K7SF46_ACIA4</name>
<gene>
    <name evidence="1" type="ordered locus">PACID_00490</name>
</gene>
<accession>K7SF46</accession>
<protein>
    <submittedName>
        <fullName evidence="1">Uncharacterized protein</fullName>
    </submittedName>
</protein>
<dbReference type="AlphaFoldDB" id="K7SF46"/>
<organism evidence="1 2">
    <name type="scientific">Acidipropionibacterium acidipropionici (strain ATCC 4875 / DSM 20272 / JCM 6432 / NBRC 12425 / NCIMB 8070 / 4)</name>
    <name type="common">Propionibacterium acidipropionici</name>
    <dbReference type="NCBI Taxonomy" id="1171373"/>
    <lineage>
        <taxon>Bacteria</taxon>
        <taxon>Bacillati</taxon>
        <taxon>Actinomycetota</taxon>
        <taxon>Actinomycetes</taxon>
        <taxon>Propionibacteriales</taxon>
        <taxon>Propionibacteriaceae</taxon>
        <taxon>Acidipropionibacterium</taxon>
    </lineage>
</organism>
<dbReference type="Proteomes" id="UP000000214">
    <property type="component" value="Chromosome"/>
</dbReference>
<reference evidence="1 2" key="1">
    <citation type="journal article" date="2012" name="BMC Genomics">
        <title>The genome sequence of Propionibacterium acidipropionici provides insights into its biotechnological and industrial potential.</title>
        <authorList>
            <person name="Parizzi L.P."/>
            <person name="Grassi M.C."/>
            <person name="Llerena L.A."/>
            <person name="Carazzolle M.F."/>
            <person name="Queiroz V.L."/>
            <person name="Lunardi I."/>
            <person name="Zeidler A.F."/>
            <person name="Teixeira P.J."/>
            <person name="Mieczkowski P."/>
            <person name="Rincones J."/>
            <person name="Pereira G.A."/>
        </authorList>
    </citation>
    <scope>NUCLEOTIDE SEQUENCE [LARGE SCALE GENOMIC DNA]</scope>
    <source>
        <strain evidence="2">ATCC 4875 / DSM 20272 / JCM 6432 / NBRC 12425 / NCIMB 8070</strain>
    </source>
</reference>
<dbReference type="EMBL" id="CP003493">
    <property type="protein sequence ID" value="AFV87900.1"/>
    <property type="molecule type" value="Genomic_DNA"/>
</dbReference>
<dbReference type="PATRIC" id="fig|1171373.8.peg.47"/>
<evidence type="ECO:0000313" key="1">
    <source>
        <dbReference type="EMBL" id="AFV87900.1"/>
    </source>
</evidence>
<proteinExistence type="predicted"/>
<sequence>MGHLVNNVVGDGLPILRQMLMGRIKSVEHIIHRFLHSIGTA</sequence>
<dbReference type="HOGENOM" id="CLU_3274900_0_0_11"/>
<evidence type="ECO:0000313" key="2">
    <source>
        <dbReference type="Proteomes" id="UP000000214"/>
    </source>
</evidence>
<dbReference type="KEGG" id="pbo:PACID_00490"/>